<evidence type="ECO:0000256" key="9">
    <source>
        <dbReference type="ARBA" id="ARBA00023170"/>
    </source>
</evidence>
<keyword evidence="8" id="KW-0472">Membrane</keyword>
<evidence type="ECO:0000313" key="13">
    <source>
        <dbReference type="EMBL" id="CAK0893250.1"/>
    </source>
</evidence>
<evidence type="ECO:0000256" key="6">
    <source>
        <dbReference type="ARBA" id="ARBA00022737"/>
    </source>
</evidence>
<evidence type="ECO:0000256" key="5">
    <source>
        <dbReference type="ARBA" id="ARBA00022692"/>
    </source>
</evidence>
<gene>
    <name evidence="13" type="ORF">PCOR1329_LOCUS72642</name>
</gene>
<keyword evidence="9" id="KW-0675">Receptor</keyword>
<evidence type="ECO:0000256" key="11">
    <source>
        <dbReference type="ARBA" id="ARBA00037847"/>
    </source>
</evidence>
<dbReference type="Pfam" id="PF00560">
    <property type="entry name" value="LRR_1"/>
    <property type="match status" value="2"/>
</dbReference>
<comment type="subcellular location">
    <subcellularLocation>
        <location evidence="1">Cell membrane</location>
    </subcellularLocation>
    <subcellularLocation>
        <location evidence="11">Endomembrane system</location>
        <topology evidence="11">Single-pass membrane protein</topology>
    </subcellularLocation>
    <subcellularLocation>
        <location evidence="2">Membrane</location>
        <topology evidence="2">Single-pass type I membrane protein</topology>
    </subcellularLocation>
</comment>
<evidence type="ECO:0000256" key="1">
    <source>
        <dbReference type="ARBA" id="ARBA00004236"/>
    </source>
</evidence>
<evidence type="ECO:0000256" key="3">
    <source>
        <dbReference type="ARBA" id="ARBA00022475"/>
    </source>
</evidence>
<evidence type="ECO:0000313" key="14">
    <source>
        <dbReference type="Proteomes" id="UP001189429"/>
    </source>
</evidence>
<dbReference type="InterPro" id="IPR001611">
    <property type="entry name" value="Leu-rich_rpt"/>
</dbReference>
<evidence type="ECO:0000256" key="4">
    <source>
        <dbReference type="ARBA" id="ARBA00022614"/>
    </source>
</evidence>
<organism evidence="13 14">
    <name type="scientific">Prorocentrum cordatum</name>
    <dbReference type="NCBI Taxonomy" id="2364126"/>
    <lineage>
        <taxon>Eukaryota</taxon>
        <taxon>Sar</taxon>
        <taxon>Alveolata</taxon>
        <taxon>Dinophyceae</taxon>
        <taxon>Prorocentrales</taxon>
        <taxon>Prorocentraceae</taxon>
        <taxon>Prorocentrum</taxon>
    </lineage>
</organism>
<dbReference type="PANTHER" id="PTHR27004">
    <property type="entry name" value="RECEPTOR-LIKE PROTEIN 12 ISOFORM X1"/>
    <property type="match status" value="1"/>
</dbReference>
<comment type="caution">
    <text evidence="13">The sequence shown here is derived from an EMBL/GenBank/DDBJ whole genome shotgun (WGS) entry which is preliminary data.</text>
</comment>
<keyword evidence="14" id="KW-1185">Reference proteome</keyword>
<keyword evidence="7" id="KW-1133">Transmembrane helix</keyword>
<dbReference type="SUPFAM" id="SSF52047">
    <property type="entry name" value="RNI-like"/>
    <property type="match status" value="1"/>
</dbReference>
<keyword evidence="3" id="KW-1003">Cell membrane</keyword>
<sequence length="526" mass="57658">MASGDAGRGVYADIATLNDVVRSGDVALLRAKFVQELAGPMARRQDLPEAAFFQGELTSATVIIALSYGWITPDHPDPECFHLQRVQQVLGHFMRVGVEGSGQASMKHVVGEDRDKAYKDKEVVIFWDWPCLYQDKPKGSRTEVQTQAFKRALNSVNLWYAHACTQVWMLTETPDNVERTYAMRGWCRFERGVSELISSSQTVLDLSLFSGQTEDYHAAYWHTPVLLDSGMKSIMWSPPQEERGGLAERCSSSRLLPQTPDEMSALLDSLTFTNGKSDTQIVQGLYRQTFVEVMSNAHALRWSDQQWAVELPALFPALEGCGSLRILDISGNALTGGLAGLAGFISTCLPALERLDLSRNKLDGELPLELIRRKVDGLHIGLKDNLGFTLPRNLGALGADVTCLDLRDCSLRGTIPRSILELSQLKALRLATNVPRTNALQGGKPTRRTLDRVGPHDPDTTALPDEELEAGLGGQCQIDLGSDPEEVATKVNRAIRDTPTSTKVVIACALCCGACCRCPCCGKSRP</sequence>
<keyword evidence="5" id="KW-0812">Transmembrane</keyword>
<proteinExistence type="predicted"/>
<keyword evidence="4" id="KW-0433">Leucine-rich repeat</keyword>
<feature type="compositionally biased region" description="Basic and acidic residues" evidence="12">
    <location>
        <begin position="448"/>
        <end position="459"/>
    </location>
</feature>
<dbReference type="EMBL" id="CAUYUJ010019726">
    <property type="protein sequence ID" value="CAK0893250.1"/>
    <property type="molecule type" value="Genomic_DNA"/>
</dbReference>
<evidence type="ECO:0000256" key="10">
    <source>
        <dbReference type="ARBA" id="ARBA00023180"/>
    </source>
</evidence>
<evidence type="ECO:0000256" key="8">
    <source>
        <dbReference type="ARBA" id="ARBA00023136"/>
    </source>
</evidence>
<keyword evidence="6" id="KW-0677">Repeat</keyword>
<evidence type="ECO:0000256" key="12">
    <source>
        <dbReference type="SAM" id="MobiDB-lite"/>
    </source>
</evidence>
<protein>
    <submittedName>
        <fullName evidence="13">Uncharacterized protein</fullName>
    </submittedName>
</protein>
<name>A0ABN9X6G3_9DINO</name>
<dbReference type="Proteomes" id="UP001189429">
    <property type="component" value="Unassembled WGS sequence"/>
</dbReference>
<dbReference type="Gene3D" id="3.80.10.10">
    <property type="entry name" value="Ribonuclease Inhibitor"/>
    <property type="match status" value="1"/>
</dbReference>
<accession>A0ABN9X6G3</accession>
<keyword evidence="10" id="KW-0325">Glycoprotein</keyword>
<dbReference type="InterPro" id="IPR032675">
    <property type="entry name" value="LRR_dom_sf"/>
</dbReference>
<dbReference type="PANTHER" id="PTHR27004:SF203">
    <property type="entry name" value="LEUCINE-RICH REPEAT-CONTAINING N-TERMINAL PLANT-TYPE DOMAIN-CONTAINING PROTEIN"/>
    <property type="match status" value="1"/>
</dbReference>
<reference evidence="13" key="1">
    <citation type="submission" date="2023-10" db="EMBL/GenBank/DDBJ databases">
        <authorList>
            <person name="Chen Y."/>
            <person name="Shah S."/>
            <person name="Dougan E. K."/>
            <person name="Thang M."/>
            <person name="Chan C."/>
        </authorList>
    </citation>
    <scope>NUCLEOTIDE SEQUENCE [LARGE SCALE GENOMIC DNA]</scope>
</reference>
<feature type="region of interest" description="Disordered" evidence="12">
    <location>
        <begin position="437"/>
        <end position="463"/>
    </location>
</feature>
<evidence type="ECO:0000256" key="2">
    <source>
        <dbReference type="ARBA" id="ARBA00004479"/>
    </source>
</evidence>
<evidence type="ECO:0000256" key="7">
    <source>
        <dbReference type="ARBA" id="ARBA00022989"/>
    </source>
</evidence>